<keyword evidence="1" id="KW-1133">Transmembrane helix</keyword>
<evidence type="ECO:0000313" key="3">
    <source>
        <dbReference type="Proteomes" id="UP001168505"/>
    </source>
</evidence>
<dbReference type="AlphaFoldDB" id="A0AAW7JZC5"/>
<dbReference type="PIRSF" id="PIRSF016789">
    <property type="entry name" value="DUF454"/>
    <property type="match status" value="1"/>
</dbReference>
<feature type="transmembrane region" description="Helical" evidence="1">
    <location>
        <begin position="99"/>
        <end position="116"/>
    </location>
</feature>
<reference evidence="2" key="1">
    <citation type="submission" date="2023-06" db="EMBL/GenBank/DDBJ databases">
        <authorList>
            <person name="Zeman M."/>
            <person name="Kubasova T."/>
            <person name="Jahodarova E."/>
            <person name="Nykrynova M."/>
            <person name="Rychlik I."/>
        </authorList>
    </citation>
    <scope>NUCLEOTIDE SEQUENCE</scope>
    <source>
        <strain evidence="2">15_COKtk</strain>
    </source>
</reference>
<keyword evidence="1" id="KW-0812">Transmembrane</keyword>
<keyword evidence="1" id="KW-0472">Membrane</keyword>
<feature type="transmembrane region" description="Helical" evidence="1">
    <location>
        <begin position="75"/>
        <end position="92"/>
    </location>
</feature>
<protein>
    <submittedName>
        <fullName evidence="2">YbaN family protein</fullName>
    </submittedName>
</protein>
<dbReference type="Pfam" id="PF04304">
    <property type="entry name" value="DUF454"/>
    <property type="match status" value="1"/>
</dbReference>
<dbReference type="EMBL" id="JAUEIR010000009">
    <property type="protein sequence ID" value="MDN0070083.1"/>
    <property type="molecule type" value="Genomic_DNA"/>
</dbReference>
<reference evidence="2" key="2">
    <citation type="submission" date="2023-08" db="EMBL/GenBank/DDBJ databases">
        <title>Identification and characterization of horizontal gene transfer across gut microbiota members of farm animals based on homology search.</title>
        <authorList>
            <person name="Schwarzerova J."/>
            <person name="Nykrynova M."/>
            <person name="Jureckova K."/>
            <person name="Cejkova D."/>
            <person name="Rychlik I."/>
        </authorList>
    </citation>
    <scope>NUCLEOTIDE SEQUENCE</scope>
    <source>
        <strain evidence="2">15_COKtk</strain>
    </source>
</reference>
<dbReference type="Proteomes" id="UP001168505">
    <property type="component" value="Unassembled WGS sequence"/>
</dbReference>
<proteinExistence type="predicted"/>
<evidence type="ECO:0000313" key="2">
    <source>
        <dbReference type="EMBL" id="MDN0070083.1"/>
    </source>
</evidence>
<organism evidence="2 3">
    <name type="scientific">Collinsella ihumii</name>
    <dbReference type="NCBI Taxonomy" id="1720204"/>
    <lineage>
        <taxon>Bacteria</taxon>
        <taxon>Bacillati</taxon>
        <taxon>Actinomycetota</taxon>
        <taxon>Coriobacteriia</taxon>
        <taxon>Coriobacteriales</taxon>
        <taxon>Coriobacteriaceae</taxon>
        <taxon>Collinsella</taxon>
    </lineage>
</organism>
<accession>A0AAW7JZC5</accession>
<dbReference type="RefSeq" id="WP_289827619.1">
    <property type="nucleotide sequence ID" value="NZ_JAUEIR010000009.1"/>
</dbReference>
<dbReference type="PANTHER" id="PTHR35813:SF1">
    <property type="entry name" value="INNER MEMBRANE PROTEIN YBAN"/>
    <property type="match status" value="1"/>
</dbReference>
<dbReference type="InterPro" id="IPR007401">
    <property type="entry name" value="DUF454"/>
</dbReference>
<comment type="caution">
    <text evidence="2">The sequence shown here is derived from an EMBL/GenBank/DDBJ whole genome shotgun (WGS) entry which is preliminary data.</text>
</comment>
<gene>
    <name evidence="2" type="ORF">QVN40_10305</name>
</gene>
<sequence>MINKILFCLAWLVLGLGAIGVVIPLLPTTPLVLLASALFAKSSPRFEAWLRTTRLYRSYVVPFRESGGMTARKKVSMFVVTSATCLISFALVDALPARLVLICVVCGMGIALLTKIRTISPEEDALLRAQWDETAQA</sequence>
<dbReference type="PANTHER" id="PTHR35813">
    <property type="entry name" value="INNER MEMBRANE PROTEIN YBAN"/>
    <property type="match status" value="1"/>
</dbReference>
<evidence type="ECO:0000256" key="1">
    <source>
        <dbReference type="SAM" id="Phobius"/>
    </source>
</evidence>
<name>A0AAW7JZC5_9ACTN</name>
<dbReference type="GO" id="GO:0005886">
    <property type="term" value="C:plasma membrane"/>
    <property type="evidence" value="ECO:0007669"/>
    <property type="project" value="TreeGrafter"/>
</dbReference>